<keyword evidence="1" id="KW-0812">Transmembrane</keyword>
<sequence>MAHILLLILCINHAPQYTLPTPPFPLNLISTLYLQPFNHSQPGSNNHDFPTTHEVKMWSTKLHVELINRVVSLPPELRNAIYEDTLIDHDPTSFFIFNNDISTAYHRVSEKKNNFLDEDTKVSSSVEDVCHALVMFCRYDEPFRSEAITFFISRNNMMVNRFSLIEKYIPSKAPTSWLHEMTPEQRALIRTLRISGSEWIHQNSNTTKHLIGVLQTCTNLQSLTFDVDGYKVIGKYDLQLYTNNLSRSPARLPRIYPDELISILSSLHKNMKTQICLQLDQTRGELLNRFTGLTAAQRLEQVMNMTARTLEREVQKNGRFHVIEVLEGLRHRTPAWIMTGMMTVGWVLYLLVLTWILAVTCRRHGDRLRGVCA</sequence>
<gene>
    <name evidence="3" type="ORF">B0J11DRAFT_584273</name>
</gene>
<comment type="caution">
    <text evidence="3">The sequence shown here is derived from an EMBL/GenBank/DDBJ whole genome shotgun (WGS) entry which is preliminary data.</text>
</comment>
<reference evidence="3" key="1">
    <citation type="journal article" date="2021" name="Nat. Commun.">
        <title>Genetic determinants of endophytism in the Arabidopsis root mycobiome.</title>
        <authorList>
            <person name="Mesny F."/>
            <person name="Miyauchi S."/>
            <person name="Thiergart T."/>
            <person name="Pickel B."/>
            <person name="Atanasova L."/>
            <person name="Karlsson M."/>
            <person name="Huettel B."/>
            <person name="Barry K.W."/>
            <person name="Haridas S."/>
            <person name="Chen C."/>
            <person name="Bauer D."/>
            <person name="Andreopoulos W."/>
            <person name="Pangilinan J."/>
            <person name="LaButti K."/>
            <person name="Riley R."/>
            <person name="Lipzen A."/>
            <person name="Clum A."/>
            <person name="Drula E."/>
            <person name="Henrissat B."/>
            <person name="Kohler A."/>
            <person name="Grigoriev I.V."/>
            <person name="Martin F.M."/>
            <person name="Hacquard S."/>
        </authorList>
    </citation>
    <scope>NUCLEOTIDE SEQUENCE</scope>
    <source>
        <strain evidence="3">MPI-CAGE-CH-0243</strain>
    </source>
</reference>
<proteinExistence type="predicted"/>
<dbReference type="EMBL" id="JAGMWT010000015">
    <property type="protein sequence ID" value="KAH7116242.1"/>
    <property type="molecule type" value="Genomic_DNA"/>
</dbReference>
<protein>
    <submittedName>
        <fullName evidence="3">Uncharacterized protein</fullName>
    </submittedName>
</protein>
<feature type="transmembrane region" description="Helical" evidence="1">
    <location>
        <begin position="335"/>
        <end position="359"/>
    </location>
</feature>
<evidence type="ECO:0000256" key="2">
    <source>
        <dbReference type="SAM" id="SignalP"/>
    </source>
</evidence>
<feature type="chain" id="PRO_5040182897" evidence="2">
    <location>
        <begin position="21"/>
        <end position="373"/>
    </location>
</feature>
<name>A0A9P9DC17_9PLEO</name>
<evidence type="ECO:0000256" key="1">
    <source>
        <dbReference type="SAM" id="Phobius"/>
    </source>
</evidence>
<accession>A0A9P9DC17</accession>
<keyword evidence="4" id="KW-1185">Reference proteome</keyword>
<dbReference type="AlphaFoldDB" id="A0A9P9DC17"/>
<feature type="signal peptide" evidence="2">
    <location>
        <begin position="1"/>
        <end position="20"/>
    </location>
</feature>
<evidence type="ECO:0000313" key="4">
    <source>
        <dbReference type="Proteomes" id="UP000700596"/>
    </source>
</evidence>
<dbReference type="Proteomes" id="UP000700596">
    <property type="component" value="Unassembled WGS sequence"/>
</dbReference>
<keyword evidence="2" id="KW-0732">Signal</keyword>
<evidence type="ECO:0000313" key="3">
    <source>
        <dbReference type="EMBL" id="KAH7116242.1"/>
    </source>
</evidence>
<keyword evidence="1" id="KW-1133">Transmembrane helix</keyword>
<keyword evidence="1" id="KW-0472">Membrane</keyword>
<organism evidence="3 4">
    <name type="scientific">Dendryphion nanum</name>
    <dbReference type="NCBI Taxonomy" id="256645"/>
    <lineage>
        <taxon>Eukaryota</taxon>
        <taxon>Fungi</taxon>
        <taxon>Dikarya</taxon>
        <taxon>Ascomycota</taxon>
        <taxon>Pezizomycotina</taxon>
        <taxon>Dothideomycetes</taxon>
        <taxon>Pleosporomycetidae</taxon>
        <taxon>Pleosporales</taxon>
        <taxon>Torulaceae</taxon>
        <taxon>Dendryphion</taxon>
    </lineage>
</organism>